<organism evidence="1 2">
    <name type="scientific">Lactobacillus johnsonii</name>
    <dbReference type="NCBI Taxonomy" id="33959"/>
    <lineage>
        <taxon>Bacteria</taxon>
        <taxon>Bacillati</taxon>
        <taxon>Bacillota</taxon>
        <taxon>Bacilli</taxon>
        <taxon>Lactobacillales</taxon>
        <taxon>Lactobacillaceae</taxon>
        <taxon>Lactobacillus</taxon>
    </lineage>
</organism>
<evidence type="ECO:0000313" key="1">
    <source>
        <dbReference type="EMBL" id="HJE49255.1"/>
    </source>
</evidence>
<dbReference type="Gene3D" id="3.20.20.80">
    <property type="entry name" value="Glycosidases"/>
    <property type="match status" value="1"/>
</dbReference>
<dbReference type="InterPro" id="IPR017853">
    <property type="entry name" value="GH"/>
</dbReference>
<protein>
    <submittedName>
        <fullName evidence="1">Uncharacterized protein</fullName>
    </submittedName>
</protein>
<gene>
    <name evidence="1" type="ORF">K8V69_03610</name>
</gene>
<dbReference type="Proteomes" id="UP000732527">
    <property type="component" value="Unassembled WGS sequence"/>
</dbReference>
<dbReference type="RefSeq" id="WP_223657924.1">
    <property type="nucleotide sequence ID" value="NZ_JABAFI010000009.1"/>
</dbReference>
<evidence type="ECO:0000313" key="2">
    <source>
        <dbReference type="Proteomes" id="UP000732527"/>
    </source>
</evidence>
<name>A0A921EJM8_LACJH</name>
<reference evidence="1" key="1">
    <citation type="journal article" date="2021" name="PeerJ">
        <title>Extensive microbial diversity within the chicken gut microbiome revealed by metagenomics and culture.</title>
        <authorList>
            <person name="Gilroy R."/>
            <person name="Ravi A."/>
            <person name="Getino M."/>
            <person name="Pursley I."/>
            <person name="Horton D.L."/>
            <person name="Alikhan N.F."/>
            <person name="Baker D."/>
            <person name="Gharbi K."/>
            <person name="Hall N."/>
            <person name="Watson M."/>
            <person name="Adriaenssens E.M."/>
            <person name="Foster-Nyarko E."/>
            <person name="Jarju S."/>
            <person name="Secka A."/>
            <person name="Antonio M."/>
            <person name="Oren A."/>
            <person name="Chaudhuri R.R."/>
            <person name="La Ragione R."/>
            <person name="Hildebrand F."/>
            <person name="Pallen M.J."/>
        </authorList>
    </citation>
    <scope>NUCLEOTIDE SEQUENCE</scope>
    <source>
        <strain evidence="1">CHK192-2623</strain>
    </source>
</reference>
<dbReference type="EMBL" id="DYYQ01000019">
    <property type="protein sequence ID" value="HJE49255.1"/>
    <property type="molecule type" value="Genomic_DNA"/>
</dbReference>
<comment type="caution">
    <text evidence="1">The sequence shown here is derived from an EMBL/GenBank/DDBJ whole genome shotgun (WGS) entry which is preliminary data.</text>
</comment>
<accession>A0A921EJM8</accession>
<proteinExistence type="predicted"/>
<reference evidence="1" key="2">
    <citation type="submission" date="2021-09" db="EMBL/GenBank/DDBJ databases">
        <authorList>
            <person name="Gilroy R."/>
        </authorList>
    </citation>
    <scope>NUCLEOTIDE SEQUENCE</scope>
    <source>
        <strain evidence="1">CHK192-2623</strain>
    </source>
</reference>
<sequence length="53" mass="5946">MGKLLGIYHYAGGGDPVAEADYFYTQTKNYVGEAVPALDWEEYQNPKFGKDLN</sequence>
<dbReference type="AlphaFoldDB" id="A0A921EJM8"/>
<dbReference type="SUPFAM" id="SSF51445">
    <property type="entry name" value="(Trans)glycosidases"/>
    <property type="match status" value="1"/>
</dbReference>